<dbReference type="GO" id="GO:0045944">
    <property type="term" value="P:positive regulation of transcription by RNA polymerase II"/>
    <property type="evidence" value="ECO:0007669"/>
    <property type="project" value="UniProtKB-ARBA"/>
</dbReference>
<feature type="region of interest" description="Disordered" evidence="6">
    <location>
        <begin position="265"/>
        <end position="312"/>
    </location>
</feature>
<sequence>MAPRARPRALRWRPALRAAIARPQDGGAKPGRSFGVKEGGNFRPRPRWRRGGAVRMCGAHGETRGRRRAGPEAERALKATWLLHSRPTDARGSRAMKGQQKAAETEEGTVQIQEGSVATGEDPTSVAIASIQSAATFPDPGVKYVFRTEGGGTQVMYRVIQVADGQLDAQTEGTSAISGYPATQSMTQAVIQGAFTSEEAVETEAAPTEAHYTYFPAAGVADGAAATAATAATAVVTTQSSEALLGQPTPTGQFFVMMSPQEVLPGGGPALHRPPRTPLLPEVGGSPSHAGREAPGTAQRSGAPAPGQDQQLDRAAVQDHPGLLHGEHQVRTEQGRDPVQGLRLHPGAAAEQPAAERGAAGPGPAADGQRGPAAAGGGAEEQEPAAAGAAAPARAGDRHQERQPLTPKTPNAPQNPPPAPQKPQTHPKTHPRTPKTPNAPQNAAPKPPNPPPAPQKPPPGPQNLHPKTPPGTPKSAPQNSHPKTPPGSQTLHPKTPPGPPKKTPKPPRQPLPPKSCNSSPSPPKFPQIPPKFAPAPPKFPPHALGPVGAAPSPPPTILGPPPKKIWGPSPKKFGIWGRPSPPPRPPQRGFGVWGGEKGFLGGFGVFGTLTPPPHFFAPPPPFCPSPPAGFWDFFFF</sequence>
<feature type="compositionally biased region" description="Pro residues" evidence="6">
    <location>
        <begin position="551"/>
        <end position="563"/>
    </location>
</feature>
<dbReference type="GO" id="GO:0005634">
    <property type="term" value="C:nucleus"/>
    <property type="evidence" value="ECO:0007669"/>
    <property type="project" value="UniProtKB-SubCell"/>
</dbReference>
<organism evidence="7 8">
    <name type="scientific">Taeniopygia guttata</name>
    <name type="common">Zebra finch</name>
    <name type="synonym">Poephila guttata</name>
    <dbReference type="NCBI Taxonomy" id="59729"/>
    <lineage>
        <taxon>Eukaryota</taxon>
        <taxon>Metazoa</taxon>
        <taxon>Chordata</taxon>
        <taxon>Craniata</taxon>
        <taxon>Vertebrata</taxon>
        <taxon>Euteleostomi</taxon>
        <taxon>Archelosauria</taxon>
        <taxon>Archosauria</taxon>
        <taxon>Dinosauria</taxon>
        <taxon>Saurischia</taxon>
        <taxon>Theropoda</taxon>
        <taxon>Coelurosauria</taxon>
        <taxon>Aves</taxon>
        <taxon>Neognathae</taxon>
        <taxon>Neoaves</taxon>
        <taxon>Telluraves</taxon>
        <taxon>Australaves</taxon>
        <taxon>Passeriformes</taxon>
        <taxon>Passeroidea</taxon>
        <taxon>Estrildidae</taxon>
        <taxon>Estrildinae</taxon>
        <taxon>Taeniopygia</taxon>
    </lineage>
</organism>
<feature type="compositionally biased region" description="Low complexity" evidence="6">
    <location>
        <begin position="348"/>
        <end position="373"/>
    </location>
</feature>
<dbReference type="PANTHER" id="PTHR46117:SF1">
    <property type="entry name" value="UPSTREAM STIMULATORY FACTOR 1"/>
    <property type="match status" value="1"/>
</dbReference>
<feature type="compositionally biased region" description="Low complexity" evidence="6">
    <location>
        <begin position="384"/>
        <end position="394"/>
    </location>
</feature>
<dbReference type="Proteomes" id="UP000007754">
    <property type="component" value="Chromosome 25"/>
</dbReference>
<feature type="compositionally biased region" description="Pro residues" evidence="6">
    <location>
        <begin position="494"/>
        <end position="513"/>
    </location>
</feature>
<feature type="compositionally biased region" description="Pro residues" evidence="6">
    <location>
        <begin position="520"/>
        <end position="540"/>
    </location>
</feature>
<dbReference type="InterPro" id="IPR051732">
    <property type="entry name" value="USF"/>
</dbReference>
<dbReference type="Ensembl" id="ENSTGUT00000043379.1">
    <property type="protein sequence ID" value="ENSTGUP00000029137.1"/>
    <property type="gene ID" value="ENSTGUG00000019311.1"/>
</dbReference>
<name>A0A674H3P7_TAEGU</name>
<dbReference type="PANTHER" id="PTHR46117">
    <property type="entry name" value="FI24210P1"/>
    <property type="match status" value="1"/>
</dbReference>
<feature type="region of interest" description="Disordered" evidence="6">
    <location>
        <begin position="348"/>
        <end position="594"/>
    </location>
</feature>
<dbReference type="GO" id="GO:0000978">
    <property type="term" value="F:RNA polymerase II cis-regulatory region sequence-specific DNA binding"/>
    <property type="evidence" value="ECO:0007669"/>
    <property type="project" value="TreeGrafter"/>
</dbReference>
<feature type="compositionally biased region" description="Low complexity" evidence="6">
    <location>
        <begin position="435"/>
        <end position="444"/>
    </location>
</feature>
<evidence type="ECO:0000256" key="5">
    <source>
        <dbReference type="ARBA" id="ARBA00023242"/>
    </source>
</evidence>
<feature type="compositionally biased region" description="Pro residues" evidence="6">
    <location>
        <begin position="445"/>
        <end position="472"/>
    </location>
</feature>
<proteinExistence type="predicted"/>
<feature type="compositionally biased region" description="Polar residues" evidence="6">
    <location>
        <begin position="475"/>
        <end position="492"/>
    </location>
</feature>
<keyword evidence="8" id="KW-1185">Reference proteome</keyword>
<evidence type="ECO:0000256" key="4">
    <source>
        <dbReference type="ARBA" id="ARBA00023163"/>
    </source>
</evidence>
<keyword evidence="2" id="KW-0805">Transcription regulation</keyword>
<evidence type="ECO:0000256" key="6">
    <source>
        <dbReference type="SAM" id="MobiDB-lite"/>
    </source>
</evidence>
<reference evidence="7" key="2">
    <citation type="submission" date="2025-08" db="UniProtKB">
        <authorList>
            <consortium name="Ensembl"/>
        </authorList>
    </citation>
    <scope>IDENTIFICATION</scope>
</reference>
<keyword evidence="4" id="KW-0804">Transcription</keyword>
<keyword evidence="5" id="KW-0539">Nucleus</keyword>
<dbReference type="GO" id="GO:0000981">
    <property type="term" value="F:DNA-binding transcription factor activity, RNA polymerase II-specific"/>
    <property type="evidence" value="ECO:0007669"/>
    <property type="project" value="TreeGrafter"/>
</dbReference>
<comment type="subcellular location">
    <subcellularLocation>
        <location evidence="1">Nucleus</location>
    </subcellularLocation>
</comment>
<protein>
    <submittedName>
        <fullName evidence="7">Upstream transcription factor 1</fullName>
    </submittedName>
</protein>
<evidence type="ECO:0000256" key="1">
    <source>
        <dbReference type="ARBA" id="ARBA00004123"/>
    </source>
</evidence>
<evidence type="ECO:0000256" key="2">
    <source>
        <dbReference type="ARBA" id="ARBA00023015"/>
    </source>
</evidence>
<accession>A0A674H3P7</accession>
<dbReference type="GeneTree" id="ENSGT00940000157083"/>
<keyword evidence="3" id="KW-0238">DNA-binding</keyword>
<reference evidence="7" key="3">
    <citation type="submission" date="2025-09" db="UniProtKB">
        <authorList>
            <consortium name="Ensembl"/>
        </authorList>
    </citation>
    <scope>IDENTIFICATION</scope>
</reference>
<dbReference type="OMA" id="WVHPAPP"/>
<evidence type="ECO:0000313" key="7">
    <source>
        <dbReference type="Ensembl" id="ENSTGUP00000029137.1"/>
    </source>
</evidence>
<gene>
    <name evidence="7" type="primary">USF1</name>
</gene>
<feature type="region of interest" description="Disordered" evidence="6">
    <location>
        <begin position="20"/>
        <end position="49"/>
    </location>
</feature>
<evidence type="ECO:0000256" key="3">
    <source>
        <dbReference type="ARBA" id="ARBA00023125"/>
    </source>
</evidence>
<reference evidence="7 8" key="1">
    <citation type="journal article" date="2010" name="Nature">
        <title>The genome of a songbird.</title>
        <authorList>
            <person name="Warren W.C."/>
            <person name="Clayton D.F."/>
            <person name="Ellegren H."/>
            <person name="Arnold A.P."/>
            <person name="Hillier L.W."/>
            <person name="Kunstner A."/>
            <person name="Searle S."/>
            <person name="White S."/>
            <person name="Vilella A.J."/>
            <person name="Fairley S."/>
            <person name="Heger A."/>
            <person name="Kong L."/>
            <person name="Ponting C.P."/>
            <person name="Jarvis E.D."/>
            <person name="Mello C.V."/>
            <person name="Minx P."/>
            <person name="Lovell P."/>
            <person name="Velho T.A."/>
            <person name="Ferris M."/>
            <person name="Balakrishnan C.N."/>
            <person name="Sinha S."/>
            <person name="Blatti C."/>
            <person name="London S.E."/>
            <person name="Li Y."/>
            <person name="Lin Y.C."/>
            <person name="George J."/>
            <person name="Sweedler J."/>
            <person name="Southey B."/>
            <person name="Gunaratne P."/>
            <person name="Watson M."/>
            <person name="Nam K."/>
            <person name="Backstrom N."/>
            <person name="Smeds L."/>
            <person name="Nabholz B."/>
            <person name="Itoh Y."/>
            <person name="Whitney O."/>
            <person name="Pfenning A.R."/>
            <person name="Howard J."/>
            <person name="Volker M."/>
            <person name="Skinner B.M."/>
            <person name="Griffin D.K."/>
            <person name="Ye L."/>
            <person name="McLaren W.M."/>
            <person name="Flicek P."/>
            <person name="Quesada V."/>
            <person name="Velasco G."/>
            <person name="Lopez-Otin C."/>
            <person name="Puente X.S."/>
            <person name="Olender T."/>
            <person name="Lancet D."/>
            <person name="Smit A.F."/>
            <person name="Hubley R."/>
            <person name="Konkel M.K."/>
            <person name="Walker J.A."/>
            <person name="Batzer M.A."/>
            <person name="Gu W."/>
            <person name="Pollock D.D."/>
            <person name="Chen L."/>
            <person name="Cheng Z."/>
            <person name="Eichler E.E."/>
            <person name="Stapley J."/>
            <person name="Slate J."/>
            <person name="Ekblom R."/>
            <person name="Birkhead T."/>
            <person name="Burke T."/>
            <person name="Burt D."/>
            <person name="Scharff C."/>
            <person name="Adam I."/>
            <person name="Richard H."/>
            <person name="Sultan M."/>
            <person name="Soldatov A."/>
            <person name="Lehrach H."/>
            <person name="Edwards S.V."/>
            <person name="Yang S.P."/>
            <person name="Li X."/>
            <person name="Graves T."/>
            <person name="Fulton L."/>
            <person name="Nelson J."/>
            <person name="Chinwalla A."/>
            <person name="Hou S."/>
            <person name="Mardis E.R."/>
            <person name="Wilson R.K."/>
        </authorList>
    </citation>
    <scope>NUCLEOTIDE SEQUENCE [LARGE SCALE GENOMIC DNA]</scope>
</reference>
<evidence type="ECO:0000313" key="8">
    <source>
        <dbReference type="Proteomes" id="UP000007754"/>
    </source>
</evidence>
<dbReference type="AlphaFoldDB" id="A0A674H3P7"/>
<feature type="region of interest" description="Disordered" evidence="6">
    <location>
        <begin position="89"/>
        <end position="111"/>
    </location>
</feature>